<name>A0A511BPZ9_9PROT</name>
<accession>A0A511BPZ9</accession>
<dbReference type="Gene3D" id="3.40.50.300">
    <property type="entry name" value="P-loop containing nucleotide triphosphate hydrolases"/>
    <property type="match status" value="1"/>
</dbReference>
<proteinExistence type="predicted"/>
<dbReference type="Pfam" id="PF03976">
    <property type="entry name" value="PPK2"/>
    <property type="match status" value="1"/>
</dbReference>
<protein>
    <recommendedName>
        <fullName evidence="1">Polyphosphate kinase-2-related domain-containing protein</fullName>
    </recommendedName>
</protein>
<dbReference type="GO" id="GO:0016776">
    <property type="term" value="F:phosphotransferase activity, phosphate group as acceptor"/>
    <property type="evidence" value="ECO:0007669"/>
    <property type="project" value="InterPro"/>
</dbReference>
<reference evidence="2 3" key="1">
    <citation type="submission" date="2019-07" db="EMBL/GenBank/DDBJ databases">
        <title>Whole genome shotgun sequence of Swaminathania salitolerans NBRC 104436.</title>
        <authorList>
            <person name="Hosoyama A."/>
            <person name="Uohara A."/>
            <person name="Ohji S."/>
            <person name="Ichikawa N."/>
        </authorList>
    </citation>
    <scope>NUCLEOTIDE SEQUENCE [LARGE SCALE GENOMIC DNA]</scope>
    <source>
        <strain evidence="2 3">NBRC 104436</strain>
    </source>
</reference>
<evidence type="ECO:0000313" key="3">
    <source>
        <dbReference type="Proteomes" id="UP000321405"/>
    </source>
</evidence>
<sequence length="306" mass="35453">MRWIAVVTELTLDFARTLPARYRVREGSAFTLDSYPTRDHGDLDKKQVRKWVRQRRAHLGALQERIAAEHRHALLVVLQGMDGAGKDSLILNVMTGMNPQGTRVVSFKKPSEIEQAHDYLWRVHMAVPARGQVGVFNRSHYEDVLVARVHADRLDTAGMQGNPETEAFWDGRLTDIRNFESYLSRQGIHTFKIMLHMSPECQQKRLLRRLRRPDKRWKFDESDLAERQFWPAYQQAYQEAIRATSCKHAPWLVVPSDKKWYARLVVMEALIERLEGLSPEPPPASPEILRNLDRLEARIKASRIGS</sequence>
<gene>
    <name evidence="2" type="ORF">SSA02_15790</name>
</gene>
<dbReference type="AlphaFoldDB" id="A0A511BPZ9"/>
<evidence type="ECO:0000313" key="2">
    <source>
        <dbReference type="EMBL" id="GEL02416.1"/>
    </source>
</evidence>
<dbReference type="EMBL" id="BJVC01000003">
    <property type="protein sequence ID" value="GEL02416.1"/>
    <property type="molecule type" value="Genomic_DNA"/>
</dbReference>
<comment type="caution">
    <text evidence="2">The sequence shown here is derived from an EMBL/GenBank/DDBJ whole genome shotgun (WGS) entry which is preliminary data.</text>
</comment>
<keyword evidence="3" id="KW-1185">Reference proteome</keyword>
<organism evidence="2 3">
    <name type="scientific">Swaminathania salitolerans</name>
    <dbReference type="NCBI Taxonomy" id="182838"/>
    <lineage>
        <taxon>Bacteria</taxon>
        <taxon>Pseudomonadati</taxon>
        <taxon>Pseudomonadota</taxon>
        <taxon>Alphaproteobacteria</taxon>
        <taxon>Acetobacterales</taxon>
        <taxon>Acetobacteraceae</taxon>
        <taxon>Swaminathania</taxon>
    </lineage>
</organism>
<dbReference type="SUPFAM" id="SSF52540">
    <property type="entry name" value="P-loop containing nucleoside triphosphate hydrolases"/>
    <property type="match status" value="1"/>
</dbReference>
<dbReference type="Proteomes" id="UP000321405">
    <property type="component" value="Unassembled WGS sequence"/>
</dbReference>
<evidence type="ECO:0000259" key="1">
    <source>
        <dbReference type="Pfam" id="PF03976"/>
    </source>
</evidence>
<dbReference type="GO" id="GO:0006797">
    <property type="term" value="P:polyphosphate metabolic process"/>
    <property type="evidence" value="ECO:0007669"/>
    <property type="project" value="InterPro"/>
</dbReference>
<dbReference type="PANTHER" id="PTHR34383">
    <property type="entry name" value="POLYPHOSPHATE:AMP PHOSPHOTRANSFERASE-RELATED"/>
    <property type="match status" value="1"/>
</dbReference>
<dbReference type="InterPro" id="IPR027417">
    <property type="entry name" value="P-loop_NTPase"/>
</dbReference>
<feature type="domain" description="Polyphosphate kinase-2-related" evidence="1">
    <location>
        <begin position="43"/>
        <end position="275"/>
    </location>
</feature>
<dbReference type="InterPro" id="IPR022300">
    <property type="entry name" value="PPK2-rel_1"/>
</dbReference>
<dbReference type="PANTHER" id="PTHR34383:SF3">
    <property type="entry name" value="POLYPHOSPHATE:AMP PHOSPHOTRANSFERASE"/>
    <property type="match status" value="1"/>
</dbReference>
<dbReference type="InterPro" id="IPR022488">
    <property type="entry name" value="PPK2-related"/>
</dbReference>
<dbReference type="NCBIfam" id="TIGR03709">
    <property type="entry name" value="PPK2_rel_1"/>
    <property type="match status" value="1"/>
</dbReference>